<proteinExistence type="predicted"/>
<dbReference type="AlphaFoldDB" id="A0A7R8W7V3"/>
<evidence type="ECO:0000313" key="2">
    <source>
        <dbReference type="EMBL" id="CAD7224176.1"/>
    </source>
</evidence>
<feature type="compositionally biased region" description="Low complexity" evidence="1">
    <location>
        <begin position="315"/>
        <end position="344"/>
    </location>
</feature>
<sequence length="859" mass="92573">MCRGSPCASAMGGVSKGAGMMAPALAVPSTRAINTRRTVSSPVLDLTRSSKRVLQGRRGSGELSPTANGGGGAWQYSSFPSMKSQGEDLLKHSSFSRILRSRKVSSTPLPKEESVMLNNNSVKDCPPTPRCPEEPPILSRDEERRAVCSGSEGEESDEEEEDDVEEESSSLLPPSILEQTTPSSLEDEGDEDDHDMHSDNLPRRRYPTLLPDASSHPVPPLPPPPSEMSPPPSPPMPPPPPTIFCSGCSSGCMEGVDHLPVPSLQKKTSIGPLPSSGCDSDNASPPPSSVGDSQTLPVVSEPPLLPTPPSPSAPPSSSSCSTSTCTSSSVSSTTISTSTTLSSSGQRPPRLTTSQLSQMVESQKQKMTALTKARSAMMDQLQELQRLSIVTREFHEINCAASAILQASTHSSSVQRSEYEHAQDRLRFARSLRHAREHFSRTWDEVEEEVTDDSSGDESVDELEGGGRCGGVPPLSSTLLGDAGAVNDPVEEDLEDLGVPRSTNAEDLPGAKPTIRDRALWNYSRKRSILSARWRFVRLQLQRMEKEREKRLKCAREFQYQKGPLLLRSSAPGAGPLFYPSAPRRRFSEVLREPSKPVAEVDDIEGAQDDSAAAAASLPPKPDDTYHQLAWPPRFEVVSRVKPSQWPTEGGGVGPRAKKKEARIIRPRTGREFQYQKGPLLLRSSAPGAGPLFYPSAPRRRFSEVLREPSKPVAEVDDIEGAQDDSAAAAASLPPKPDDGCARTRPLNRTRFKKRNLIRARRCPACSSTGLALWPCFTSFPGGASQAPPSCSWCTVSADHDYAALPPLPPPSILEAAATLDRGLHTKFSSRSGQDVIQGAVLFPGIQVAMSKSQTSAAL</sequence>
<accession>A0A7R8W7V3</accession>
<feature type="compositionally biased region" description="Pro residues" evidence="1">
    <location>
        <begin position="303"/>
        <end position="314"/>
    </location>
</feature>
<gene>
    <name evidence="2" type="ORF">CTOB1V02_LOCUS2146</name>
</gene>
<feature type="compositionally biased region" description="Pro residues" evidence="1">
    <location>
        <begin position="217"/>
        <end position="242"/>
    </location>
</feature>
<feature type="region of interest" description="Disordered" evidence="1">
    <location>
        <begin position="724"/>
        <end position="745"/>
    </location>
</feature>
<feature type="compositionally biased region" description="Acidic residues" evidence="1">
    <location>
        <begin position="445"/>
        <end position="464"/>
    </location>
</feature>
<evidence type="ECO:0000256" key="1">
    <source>
        <dbReference type="SAM" id="MobiDB-lite"/>
    </source>
</evidence>
<dbReference type="EMBL" id="OB660322">
    <property type="protein sequence ID" value="CAD7224176.1"/>
    <property type="molecule type" value="Genomic_DNA"/>
</dbReference>
<feature type="compositionally biased region" description="Polar residues" evidence="1">
    <location>
        <begin position="75"/>
        <end position="84"/>
    </location>
</feature>
<feature type="region of interest" description="Disordered" evidence="1">
    <location>
        <begin position="50"/>
        <end position="88"/>
    </location>
</feature>
<feature type="region of interest" description="Disordered" evidence="1">
    <location>
        <begin position="642"/>
        <end position="661"/>
    </location>
</feature>
<name>A0A7R8W7V3_9CRUS</name>
<feature type="region of interest" description="Disordered" evidence="1">
    <location>
        <begin position="605"/>
        <end position="626"/>
    </location>
</feature>
<organism evidence="2">
    <name type="scientific">Cyprideis torosa</name>
    <dbReference type="NCBI Taxonomy" id="163714"/>
    <lineage>
        <taxon>Eukaryota</taxon>
        <taxon>Metazoa</taxon>
        <taxon>Ecdysozoa</taxon>
        <taxon>Arthropoda</taxon>
        <taxon>Crustacea</taxon>
        <taxon>Oligostraca</taxon>
        <taxon>Ostracoda</taxon>
        <taxon>Podocopa</taxon>
        <taxon>Podocopida</taxon>
        <taxon>Cytherocopina</taxon>
        <taxon>Cytheroidea</taxon>
        <taxon>Cytherideidae</taxon>
        <taxon>Cyprideis</taxon>
    </lineage>
</organism>
<protein>
    <submittedName>
        <fullName evidence="2">Uncharacterized protein</fullName>
    </submittedName>
</protein>
<feature type="region of interest" description="Disordered" evidence="1">
    <location>
        <begin position="100"/>
        <end position="351"/>
    </location>
</feature>
<feature type="compositionally biased region" description="Acidic residues" evidence="1">
    <location>
        <begin position="152"/>
        <end position="168"/>
    </location>
</feature>
<reference evidence="2" key="1">
    <citation type="submission" date="2020-11" db="EMBL/GenBank/DDBJ databases">
        <authorList>
            <person name="Tran Van P."/>
        </authorList>
    </citation>
    <scope>NUCLEOTIDE SEQUENCE</scope>
</reference>
<feature type="region of interest" description="Disordered" evidence="1">
    <location>
        <begin position="445"/>
        <end position="485"/>
    </location>
</feature>